<dbReference type="OrthoDB" id="6187633at2"/>
<protein>
    <submittedName>
        <fullName evidence="4">NAD-dependent succinate-semialdehyde dehydrogenase</fullName>
    </submittedName>
</protein>
<dbReference type="AlphaFoldDB" id="A0A2S5SXU2"/>
<keyword evidence="2" id="KW-0560">Oxidoreductase</keyword>
<dbReference type="Proteomes" id="UP000238605">
    <property type="component" value="Unassembled WGS sequence"/>
</dbReference>
<evidence type="ECO:0000259" key="3">
    <source>
        <dbReference type="Pfam" id="PF00171"/>
    </source>
</evidence>
<feature type="domain" description="Aldehyde dehydrogenase" evidence="3">
    <location>
        <begin position="14"/>
        <end position="474"/>
    </location>
</feature>
<reference evidence="4 5" key="1">
    <citation type="submission" date="2018-02" db="EMBL/GenBank/DDBJ databases">
        <title>Reclassifiation of [Polyangium] brachysporum DSM 7029 as Guopingzhaonella breviflexa gen. nov., sp. nov., a member of the family Comamonadaceae.</title>
        <authorList>
            <person name="Tang B."/>
        </authorList>
    </citation>
    <scope>NUCLEOTIDE SEQUENCE [LARGE SCALE GENOMIC DNA]</scope>
    <source>
        <strain evidence="4 5">BCRC 80649</strain>
    </source>
</reference>
<dbReference type="InterPro" id="IPR016162">
    <property type="entry name" value="Ald_DH_N"/>
</dbReference>
<dbReference type="GO" id="GO:0004777">
    <property type="term" value="F:succinate-semialdehyde dehydrogenase (NAD+) activity"/>
    <property type="evidence" value="ECO:0007669"/>
    <property type="project" value="TreeGrafter"/>
</dbReference>
<dbReference type="RefSeq" id="WP_104301324.1">
    <property type="nucleotide sequence ID" value="NZ_PSNX01000003.1"/>
</dbReference>
<dbReference type="PANTHER" id="PTHR43353:SF5">
    <property type="entry name" value="SUCCINATE-SEMIALDEHYDE DEHYDROGENASE, MITOCHONDRIAL"/>
    <property type="match status" value="1"/>
</dbReference>
<dbReference type="CDD" id="cd07103">
    <property type="entry name" value="ALDH_F5_SSADH_GabD"/>
    <property type="match status" value="1"/>
</dbReference>
<organism evidence="4 5">
    <name type="scientific">Caldimonas caldifontis</name>
    <dbReference type="NCBI Taxonomy" id="1452508"/>
    <lineage>
        <taxon>Bacteria</taxon>
        <taxon>Pseudomonadati</taxon>
        <taxon>Pseudomonadota</taxon>
        <taxon>Betaproteobacteria</taxon>
        <taxon>Burkholderiales</taxon>
        <taxon>Sphaerotilaceae</taxon>
        <taxon>Caldimonas</taxon>
    </lineage>
</organism>
<keyword evidence="5" id="KW-1185">Reference proteome</keyword>
<dbReference type="Gene3D" id="3.40.309.10">
    <property type="entry name" value="Aldehyde Dehydrogenase, Chain A, domain 2"/>
    <property type="match status" value="1"/>
</dbReference>
<dbReference type="InterPro" id="IPR016163">
    <property type="entry name" value="Ald_DH_C"/>
</dbReference>
<comment type="caution">
    <text evidence="4">The sequence shown here is derived from an EMBL/GenBank/DDBJ whole genome shotgun (WGS) entry which is preliminary data.</text>
</comment>
<dbReference type="InterPro" id="IPR015590">
    <property type="entry name" value="Aldehyde_DH_dom"/>
</dbReference>
<proteinExistence type="inferred from homology"/>
<dbReference type="InterPro" id="IPR050740">
    <property type="entry name" value="Aldehyde_DH_Superfamily"/>
</dbReference>
<evidence type="ECO:0000313" key="5">
    <source>
        <dbReference type="Proteomes" id="UP000238605"/>
    </source>
</evidence>
<dbReference type="GO" id="GO:0009450">
    <property type="term" value="P:gamma-aminobutyric acid catabolic process"/>
    <property type="evidence" value="ECO:0007669"/>
    <property type="project" value="TreeGrafter"/>
</dbReference>
<evidence type="ECO:0000256" key="2">
    <source>
        <dbReference type="ARBA" id="ARBA00023002"/>
    </source>
</evidence>
<name>A0A2S5SXU2_9BURK</name>
<dbReference type="Pfam" id="PF00171">
    <property type="entry name" value="Aldedh"/>
    <property type="match status" value="1"/>
</dbReference>
<accession>A0A2S5SXU2</accession>
<dbReference type="FunFam" id="3.40.309.10:FF:000009">
    <property type="entry name" value="Aldehyde dehydrogenase A"/>
    <property type="match status" value="1"/>
</dbReference>
<comment type="similarity">
    <text evidence="1">Belongs to the aldehyde dehydrogenase family.</text>
</comment>
<dbReference type="Gene3D" id="3.40.605.10">
    <property type="entry name" value="Aldehyde Dehydrogenase, Chain A, domain 1"/>
    <property type="match status" value="1"/>
</dbReference>
<dbReference type="FunFam" id="3.40.605.10:FF:000033">
    <property type="entry name" value="NAD-dependent succinate-semialdehyde dehydrogenase"/>
    <property type="match status" value="1"/>
</dbReference>
<sequence length="479" mass="50972">MTYPHTQLFIAGQWCDAADGRTLPVFNPATGQEIGRVAHAAQADLDRALQAAQQGFETWRDMAPAERAKIMRRAAALIRERANEIAPLITQEQGKPLAEAKAETLAAADLTEWFADEGLRVYGRIVPSRARPELRQMVLKDPVGPVAAFTPWNFPINQVVRKVGPALAAGCSMLVKAAEETPAGPAAYIRAFADAGLPAGVLGLVYGNPAEISGYLIPHPVIRKITFTGSTPVGKQLAALAGQHMKRVTMELGGHAPVIVCEDADIALAVKTAGGAKFRNAGQVCISPTRFLVHESIRQEFAQALAQHAQGLKVGDGLAEGTQMGPLANPRRVTAMAELLRDAVEQGATVLAGGERIGQSGNFWQPTILADVPTSARLFNDEPFGPVAAIRGFNTLDEAIAEANRLPYGLAGYAFTRSLKNADLLTRRVEVGMLWINMPAMPSAEMPFGGLKDSGYGSEGGPEALEAYVNVRSVAVMNG</sequence>
<dbReference type="SUPFAM" id="SSF53720">
    <property type="entry name" value="ALDH-like"/>
    <property type="match status" value="1"/>
</dbReference>
<evidence type="ECO:0000256" key="1">
    <source>
        <dbReference type="ARBA" id="ARBA00009986"/>
    </source>
</evidence>
<dbReference type="InterPro" id="IPR016161">
    <property type="entry name" value="Ald_DH/histidinol_DH"/>
</dbReference>
<dbReference type="EMBL" id="PSNX01000003">
    <property type="protein sequence ID" value="PPE67387.1"/>
    <property type="molecule type" value="Genomic_DNA"/>
</dbReference>
<evidence type="ECO:0000313" key="4">
    <source>
        <dbReference type="EMBL" id="PPE67387.1"/>
    </source>
</evidence>
<gene>
    <name evidence="4" type="ORF">C1704_04290</name>
</gene>
<dbReference type="PANTHER" id="PTHR43353">
    <property type="entry name" value="SUCCINATE-SEMIALDEHYDE DEHYDROGENASE, MITOCHONDRIAL"/>
    <property type="match status" value="1"/>
</dbReference>